<evidence type="ECO:0000256" key="1">
    <source>
        <dbReference type="SAM" id="MobiDB-lite"/>
    </source>
</evidence>
<feature type="non-terminal residue" evidence="2">
    <location>
        <position position="1"/>
    </location>
</feature>
<name>A0AAE0KRB2_9CHLO</name>
<dbReference type="EMBL" id="LGRX02020064">
    <property type="protein sequence ID" value="KAK3257838.1"/>
    <property type="molecule type" value="Genomic_DNA"/>
</dbReference>
<proteinExistence type="predicted"/>
<organism evidence="2 3">
    <name type="scientific">Cymbomonas tetramitiformis</name>
    <dbReference type="NCBI Taxonomy" id="36881"/>
    <lineage>
        <taxon>Eukaryota</taxon>
        <taxon>Viridiplantae</taxon>
        <taxon>Chlorophyta</taxon>
        <taxon>Pyramimonadophyceae</taxon>
        <taxon>Pyramimonadales</taxon>
        <taxon>Pyramimonadaceae</taxon>
        <taxon>Cymbomonas</taxon>
    </lineage>
</organism>
<feature type="region of interest" description="Disordered" evidence="1">
    <location>
        <begin position="200"/>
        <end position="274"/>
    </location>
</feature>
<evidence type="ECO:0000313" key="3">
    <source>
        <dbReference type="Proteomes" id="UP001190700"/>
    </source>
</evidence>
<evidence type="ECO:0000313" key="2">
    <source>
        <dbReference type="EMBL" id="KAK3257838.1"/>
    </source>
</evidence>
<sequence>VNVVMLVQSPVAELHEPELVDSSHHVGIDPAFQESMHFNMQEELFRRGAARRQAGGCGRAEHQRGAQDMDDFLVLAPSEMAAPRDSAQWQKIHRQTEAILCDARQRRQWVPARQFAGFTRLCLSAHMAVPPAGKLREACFLLSTKRGMGSTMKLAGRAWADVERWMCRLADRRGNRSKNWHKGEAPSRLCPLCMRGSAEPTWQHGEARNPRGSTEKRGTHVAARRSAEPTWQHGEARNPRGADAPRILAPATPPAAELQRHRASGAAHRKRGKRAWCSRCNNLQQRAARVMDETREHSSSHGNVMANEVNDLGAAGAETP</sequence>
<protein>
    <submittedName>
        <fullName evidence="2">Uncharacterized protein</fullName>
    </submittedName>
</protein>
<feature type="compositionally biased region" description="Basic residues" evidence="1">
    <location>
        <begin position="261"/>
        <end position="274"/>
    </location>
</feature>
<keyword evidence="3" id="KW-1185">Reference proteome</keyword>
<gene>
    <name evidence="2" type="ORF">CYMTET_33088</name>
</gene>
<dbReference type="AlphaFoldDB" id="A0AAE0KRB2"/>
<dbReference type="Proteomes" id="UP001190700">
    <property type="component" value="Unassembled WGS sequence"/>
</dbReference>
<reference evidence="2 3" key="1">
    <citation type="journal article" date="2015" name="Genome Biol. Evol.">
        <title>Comparative Genomics of a Bacterivorous Green Alga Reveals Evolutionary Causalities and Consequences of Phago-Mixotrophic Mode of Nutrition.</title>
        <authorList>
            <person name="Burns J.A."/>
            <person name="Paasch A."/>
            <person name="Narechania A."/>
            <person name="Kim E."/>
        </authorList>
    </citation>
    <scope>NUCLEOTIDE SEQUENCE [LARGE SCALE GENOMIC DNA]</scope>
    <source>
        <strain evidence="2 3">PLY_AMNH</strain>
    </source>
</reference>
<comment type="caution">
    <text evidence="2">The sequence shown here is derived from an EMBL/GenBank/DDBJ whole genome shotgun (WGS) entry which is preliminary data.</text>
</comment>
<accession>A0AAE0KRB2</accession>
<feature type="compositionally biased region" description="Basic and acidic residues" evidence="1">
    <location>
        <begin position="205"/>
        <end position="218"/>
    </location>
</feature>